<accession>A0A132MGT6</accession>
<dbReference type="STRING" id="1484.SA87_05495"/>
<evidence type="ECO:0000259" key="4">
    <source>
        <dbReference type="PROSITE" id="PS50893"/>
    </source>
</evidence>
<proteinExistence type="predicted"/>
<name>A0A132MGT6_HYDSH</name>
<evidence type="ECO:0000256" key="2">
    <source>
        <dbReference type="ARBA" id="ARBA00022741"/>
    </source>
</evidence>
<dbReference type="Proteomes" id="UP000244180">
    <property type="component" value="Unassembled WGS sequence"/>
</dbReference>
<evidence type="ECO:0000313" key="7">
    <source>
        <dbReference type="Proteomes" id="UP000243024"/>
    </source>
</evidence>
<dbReference type="InterPro" id="IPR003593">
    <property type="entry name" value="AAA+_ATPase"/>
</dbReference>
<keyword evidence="7" id="KW-1185">Reference proteome</keyword>
<dbReference type="Gene3D" id="3.40.50.300">
    <property type="entry name" value="P-loop containing nucleotide triphosphate hydrolases"/>
    <property type="match status" value="1"/>
</dbReference>
<dbReference type="SUPFAM" id="SSF52540">
    <property type="entry name" value="P-loop containing nucleoside triphosphate hydrolases"/>
    <property type="match status" value="1"/>
</dbReference>
<dbReference type="InterPro" id="IPR003439">
    <property type="entry name" value="ABC_transporter-like_ATP-bd"/>
</dbReference>
<dbReference type="PROSITE" id="PS50893">
    <property type="entry name" value="ABC_TRANSPORTER_2"/>
    <property type="match status" value="1"/>
</dbReference>
<dbReference type="Proteomes" id="UP000243024">
    <property type="component" value="Unassembled WGS sequence"/>
</dbReference>
<evidence type="ECO:0000256" key="1">
    <source>
        <dbReference type="ARBA" id="ARBA00022448"/>
    </source>
</evidence>
<evidence type="ECO:0000313" key="5">
    <source>
        <dbReference type="EMBL" id="OAR05220.1"/>
    </source>
</evidence>
<reference evidence="6 8" key="2">
    <citation type="submission" date="2017-08" db="EMBL/GenBank/DDBJ databases">
        <title>Burning lignite coal seam in the remote Altai Mountains harbors a hydrogen-driven thermophilic microbial community.</title>
        <authorList>
            <person name="Kadnikov V.V."/>
            <person name="Mardanov A.V."/>
            <person name="Ivasenko D."/>
            <person name="Beletsky A.V."/>
            <person name="Karnachuk O.V."/>
            <person name="Ravin N.V."/>
        </authorList>
    </citation>
    <scope>NUCLEOTIDE SEQUENCE [LARGE SCALE GENOMIC DNA]</scope>
    <source>
        <strain evidence="6">AL33</strain>
    </source>
</reference>
<dbReference type="CDD" id="cd03293">
    <property type="entry name" value="ABC_NrtD_SsuB_transporters"/>
    <property type="match status" value="1"/>
</dbReference>
<dbReference type="InterPro" id="IPR050166">
    <property type="entry name" value="ABC_transporter_ATP-bind"/>
</dbReference>
<dbReference type="InterPro" id="IPR027417">
    <property type="entry name" value="P-loop_NTPase"/>
</dbReference>
<dbReference type="PANTHER" id="PTHR42788:SF21">
    <property type="entry name" value="ABC TRANSPORTER ATP-BINDING PROTEIN"/>
    <property type="match status" value="1"/>
</dbReference>
<evidence type="ECO:0000313" key="6">
    <source>
        <dbReference type="EMBL" id="PTQ53485.1"/>
    </source>
</evidence>
<protein>
    <submittedName>
        <fullName evidence="6">Hydroxymethylpyrimidine ABC transporter, ATPase component</fullName>
    </submittedName>
    <submittedName>
        <fullName evidence="5">Spermidine/putrescine ABC transporter ATP-binding protein</fullName>
    </submittedName>
</protein>
<dbReference type="PANTHER" id="PTHR42788">
    <property type="entry name" value="TAURINE IMPORT ATP-BINDING PROTEIN-RELATED"/>
    <property type="match status" value="1"/>
</dbReference>
<evidence type="ECO:0000313" key="8">
    <source>
        <dbReference type="Proteomes" id="UP000244180"/>
    </source>
</evidence>
<gene>
    <name evidence="6" type="ORF">HSCHL_1980</name>
    <name evidence="5" type="ORF">SA87_05495</name>
</gene>
<feature type="domain" description="ABC transporter" evidence="4">
    <location>
        <begin position="10"/>
        <end position="239"/>
    </location>
</feature>
<dbReference type="Pfam" id="PF00005">
    <property type="entry name" value="ABC_tran"/>
    <property type="match status" value="1"/>
</dbReference>
<reference evidence="5 7" key="1">
    <citation type="submission" date="2015-09" db="EMBL/GenBank/DDBJ databases">
        <title>Draft genome sequence of Hydrogenibacillus schlegelii DSM 2000.</title>
        <authorList>
            <person name="Hemp J."/>
        </authorList>
    </citation>
    <scope>NUCLEOTIDE SEQUENCE [LARGE SCALE GENOMIC DNA]</scope>
    <source>
        <strain evidence="5 7">MA 48</strain>
    </source>
</reference>
<dbReference type="InterPro" id="IPR017871">
    <property type="entry name" value="ABC_transporter-like_CS"/>
</dbReference>
<dbReference type="EMBL" id="PEBV01000015">
    <property type="protein sequence ID" value="PTQ53485.1"/>
    <property type="molecule type" value="Genomic_DNA"/>
</dbReference>
<comment type="caution">
    <text evidence="5">The sequence shown here is derived from an EMBL/GenBank/DDBJ whole genome shotgun (WGS) entry which is preliminary data.</text>
</comment>
<sequence length="261" mass="28941">MAEHPPMIALDGVDLIYVTDRGAQMALKDVSLRVASEEFVTLVGRSGSGKSTILSLIAGLLEPTRGTVRLAGAAVRGPSPRVGYMLQQDTLLPWRTILGNVLYGIELRRRVTPEDVERARALLEEVGLAGVEKKRPHELSGGQRQRVALVRTLMTGADVLLLDEPFSALDYTTRLKLQNLILAVMRRYRKTVLLVTHDIAEAIALSDRIYVLGDRPGRIRAHFPVPDDLARKMPLERRHHPAFQATFQSVWQALDAEEGDA</sequence>
<dbReference type="OrthoDB" id="9802264at2"/>
<dbReference type="GO" id="GO:0005524">
    <property type="term" value="F:ATP binding"/>
    <property type="evidence" value="ECO:0007669"/>
    <property type="project" value="UniProtKB-KW"/>
</dbReference>
<evidence type="ECO:0000256" key="3">
    <source>
        <dbReference type="ARBA" id="ARBA00022840"/>
    </source>
</evidence>
<keyword evidence="3 5" id="KW-0067">ATP-binding</keyword>
<dbReference type="PROSITE" id="PS00211">
    <property type="entry name" value="ABC_TRANSPORTER_1"/>
    <property type="match status" value="1"/>
</dbReference>
<dbReference type="EMBL" id="JXBB01000003">
    <property type="protein sequence ID" value="OAR05220.1"/>
    <property type="molecule type" value="Genomic_DNA"/>
</dbReference>
<keyword evidence="2" id="KW-0547">Nucleotide-binding</keyword>
<dbReference type="SMART" id="SM00382">
    <property type="entry name" value="AAA"/>
    <property type="match status" value="1"/>
</dbReference>
<keyword evidence="1" id="KW-0813">Transport</keyword>
<dbReference type="AlphaFoldDB" id="A0A132MGT6"/>
<dbReference type="RefSeq" id="WP_066198484.1">
    <property type="nucleotide sequence ID" value="NZ_CBCSAS010000028.1"/>
</dbReference>
<dbReference type="GO" id="GO:0016887">
    <property type="term" value="F:ATP hydrolysis activity"/>
    <property type="evidence" value="ECO:0007669"/>
    <property type="project" value="InterPro"/>
</dbReference>
<organism evidence="5 7">
    <name type="scientific">Hydrogenibacillus schlegelii</name>
    <name type="common">Bacillus schlegelii</name>
    <dbReference type="NCBI Taxonomy" id="1484"/>
    <lineage>
        <taxon>Bacteria</taxon>
        <taxon>Bacillati</taxon>
        <taxon>Bacillota</taxon>
        <taxon>Bacilli</taxon>
        <taxon>Bacillales</taxon>
        <taxon>Bacillales Family X. Incertae Sedis</taxon>
        <taxon>Hydrogenibacillus</taxon>
    </lineage>
</organism>